<dbReference type="PROSITE" id="PS50206">
    <property type="entry name" value="RHODANESE_3"/>
    <property type="match status" value="1"/>
</dbReference>
<evidence type="ECO:0000313" key="2">
    <source>
        <dbReference type="EMBL" id="PVU95951.1"/>
    </source>
</evidence>
<dbReference type="SMART" id="SM00450">
    <property type="entry name" value="RHOD"/>
    <property type="match status" value="1"/>
</dbReference>
<dbReference type="Pfam" id="PF00581">
    <property type="entry name" value="Rhodanese"/>
    <property type="match status" value="1"/>
</dbReference>
<dbReference type="PANTHER" id="PTHR44086">
    <property type="entry name" value="THIOSULFATE SULFURTRANSFERASE RDL2, MITOCHONDRIAL-RELATED"/>
    <property type="match status" value="1"/>
</dbReference>
<dbReference type="InterPro" id="IPR036873">
    <property type="entry name" value="Rhodanese-like_dom_sf"/>
</dbReference>
<sequence>MESRSINELNYEQVQDIINKKTPMNAIFIDVRGPDEYSAGHIPGAYNVPLDTVDSAFKSSSADFESSYKFKKPTPNDKNSNIILYCQKGMRSRKAAKILQDIGYTENLLLYPNGYGEYGQK</sequence>
<evidence type="ECO:0000259" key="1">
    <source>
        <dbReference type="PROSITE" id="PS50206"/>
    </source>
</evidence>
<name>A0A2T9YUF1_9FUNG</name>
<protein>
    <recommendedName>
        <fullName evidence="1">Rhodanese domain-containing protein</fullName>
    </recommendedName>
</protein>
<dbReference type="InterPro" id="IPR001307">
    <property type="entry name" value="Thiosulphate_STrfase_CS"/>
</dbReference>
<dbReference type="EMBL" id="MBFR01000044">
    <property type="protein sequence ID" value="PVU95951.1"/>
    <property type="molecule type" value="Genomic_DNA"/>
</dbReference>
<dbReference type="Proteomes" id="UP000245383">
    <property type="component" value="Unassembled WGS sequence"/>
</dbReference>
<organism evidence="2 3">
    <name type="scientific">Smittium simulii</name>
    <dbReference type="NCBI Taxonomy" id="133385"/>
    <lineage>
        <taxon>Eukaryota</taxon>
        <taxon>Fungi</taxon>
        <taxon>Fungi incertae sedis</taxon>
        <taxon>Zoopagomycota</taxon>
        <taxon>Kickxellomycotina</taxon>
        <taxon>Harpellomycetes</taxon>
        <taxon>Harpellales</taxon>
        <taxon>Legeriomycetaceae</taxon>
        <taxon>Smittium</taxon>
    </lineage>
</organism>
<reference evidence="2 3" key="1">
    <citation type="journal article" date="2018" name="MBio">
        <title>Comparative Genomics Reveals the Core Gene Toolbox for the Fungus-Insect Symbiosis.</title>
        <authorList>
            <person name="Wang Y."/>
            <person name="Stata M."/>
            <person name="Wang W."/>
            <person name="Stajich J.E."/>
            <person name="White M.M."/>
            <person name="Moncalvo J.M."/>
        </authorList>
    </citation>
    <scope>NUCLEOTIDE SEQUENCE [LARGE SCALE GENOMIC DNA]</scope>
    <source>
        <strain evidence="2 3">SWE-8-4</strain>
    </source>
</reference>
<dbReference type="PROSITE" id="PS00380">
    <property type="entry name" value="RHODANESE_1"/>
    <property type="match status" value="1"/>
</dbReference>
<dbReference type="AlphaFoldDB" id="A0A2T9YUF1"/>
<keyword evidence="3" id="KW-1185">Reference proteome</keyword>
<dbReference type="Gene3D" id="3.40.250.10">
    <property type="entry name" value="Rhodanese-like domain"/>
    <property type="match status" value="1"/>
</dbReference>
<proteinExistence type="predicted"/>
<gene>
    <name evidence="2" type="ORF">BB561_001480</name>
</gene>
<dbReference type="OrthoDB" id="566238at2759"/>
<dbReference type="PANTHER" id="PTHR44086:SF10">
    <property type="entry name" value="THIOSULFATE SULFURTRANSFERASE_RHODANESE-LIKE DOMAIN-CONTAINING PROTEIN 3"/>
    <property type="match status" value="1"/>
</dbReference>
<comment type="caution">
    <text evidence="2">The sequence shown here is derived from an EMBL/GenBank/DDBJ whole genome shotgun (WGS) entry which is preliminary data.</text>
</comment>
<dbReference type="GO" id="GO:0005739">
    <property type="term" value="C:mitochondrion"/>
    <property type="evidence" value="ECO:0007669"/>
    <property type="project" value="TreeGrafter"/>
</dbReference>
<dbReference type="STRING" id="133385.A0A2T9YUF1"/>
<feature type="domain" description="Rhodanese" evidence="1">
    <location>
        <begin position="25"/>
        <end position="120"/>
    </location>
</feature>
<dbReference type="SUPFAM" id="SSF52821">
    <property type="entry name" value="Rhodanese/Cell cycle control phosphatase"/>
    <property type="match status" value="1"/>
</dbReference>
<dbReference type="GO" id="GO:0004792">
    <property type="term" value="F:thiosulfate-cyanide sulfurtransferase activity"/>
    <property type="evidence" value="ECO:0007669"/>
    <property type="project" value="InterPro"/>
</dbReference>
<dbReference type="InterPro" id="IPR001763">
    <property type="entry name" value="Rhodanese-like_dom"/>
</dbReference>
<accession>A0A2T9YUF1</accession>
<evidence type="ECO:0000313" key="3">
    <source>
        <dbReference type="Proteomes" id="UP000245383"/>
    </source>
</evidence>